<proteinExistence type="predicted"/>
<name>A0A1I7DE11_9ACTN</name>
<dbReference type="STRING" id="1296565.SAMN05660657_05670"/>
<sequence length="221" mass="23328">MSYPQCGKPLPTGQAFALVGVNGGTPSTTNPCLATQLAWAAGSTGGTVHDDVQLYVNTANPAGGGLWPRSGSNHYGICDGSNSRACAYQYGWDRAYEDATSRGISHPEQYMWWLDVEVANSWDYTAGGGIRNAAVLEGMTDYFTSIGSRGVGLYSTRAQWNQIIGNGVDSTSSLNGLSNWRPGGSTRGDAQATCGVAPLTPGGVIELTQYTTEFDYNVSCI</sequence>
<dbReference type="EMBL" id="FPBA01000050">
    <property type="protein sequence ID" value="SFU09961.1"/>
    <property type="molecule type" value="Genomic_DNA"/>
</dbReference>
<reference evidence="2" key="1">
    <citation type="submission" date="2016-10" db="EMBL/GenBank/DDBJ databases">
        <authorList>
            <person name="Varghese N."/>
            <person name="Submissions S."/>
        </authorList>
    </citation>
    <scope>NUCLEOTIDE SEQUENCE [LARGE SCALE GENOMIC DNA]</scope>
    <source>
        <strain evidence="2">DSM 46136</strain>
    </source>
</reference>
<dbReference type="AlphaFoldDB" id="A0A1I7DE11"/>
<dbReference type="Proteomes" id="UP000199546">
    <property type="component" value="Unassembled WGS sequence"/>
</dbReference>
<evidence type="ECO:0000313" key="2">
    <source>
        <dbReference type="Proteomes" id="UP000199546"/>
    </source>
</evidence>
<keyword evidence="2" id="KW-1185">Reference proteome</keyword>
<dbReference type="RefSeq" id="WP_217644967.1">
    <property type="nucleotide sequence ID" value="NZ_FPBA01000050.1"/>
</dbReference>
<organism evidence="1 2">
    <name type="scientific">Geodermatophilus amargosae</name>
    <dbReference type="NCBI Taxonomy" id="1296565"/>
    <lineage>
        <taxon>Bacteria</taxon>
        <taxon>Bacillati</taxon>
        <taxon>Actinomycetota</taxon>
        <taxon>Actinomycetes</taxon>
        <taxon>Geodermatophilales</taxon>
        <taxon>Geodermatophilaceae</taxon>
        <taxon>Geodermatophilus</taxon>
    </lineage>
</organism>
<gene>
    <name evidence="1" type="ORF">SAMN05660657_05670</name>
</gene>
<evidence type="ECO:0000313" key="1">
    <source>
        <dbReference type="EMBL" id="SFU09961.1"/>
    </source>
</evidence>
<accession>A0A1I7DE11</accession>
<protein>
    <submittedName>
        <fullName evidence="1">Uncharacterized protein</fullName>
    </submittedName>
</protein>